<dbReference type="EMBL" id="CP139960">
    <property type="protein sequence ID" value="WQD38528.1"/>
    <property type="molecule type" value="Genomic_DNA"/>
</dbReference>
<evidence type="ECO:0000313" key="8">
    <source>
        <dbReference type="EMBL" id="WQD38528.1"/>
    </source>
</evidence>
<name>A0ABZ0W5I8_9BACT</name>
<evidence type="ECO:0000259" key="7">
    <source>
        <dbReference type="Pfam" id="PF14322"/>
    </source>
</evidence>
<evidence type="ECO:0000256" key="2">
    <source>
        <dbReference type="ARBA" id="ARBA00006275"/>
    </source>
</evidence>
<comment type="subcellular location">
    <subcellularLocation>
        <location evidence="1">Cell outer membrane</location>
    </subcellularLocation>
</comment>
<dbReference type="Pfam" id="PF14322">
    <property type="entry name" value="SusD-like_3"/>
    <property type="match status" value="1"/>
</dbReference>
<dbReference type="InterPro" id="IPR033985">
    <property type="entry name" value="SusD-like_N"/>
</dbReference>
<feature type="domain" description="SusD-like N-terminal" evidence="7">
    <location>
        <begin position="77"/>
        <end position="222"/>
    </location>
</feature>
<dbReference type="InterPro" id="IPR012944">
    <property type="entry name" value="SusD_RagB_dom"/>
</dbReference>
<feature type="domain" description="RagB/SusD" evidence="6">
    <location>
        <begin position="315"/>
        <end position="561"/>
    </location>
</feature>
<dbReference type="InterPro" id="IPR011990">
    <property type="entry name" value="TPR-like_helical_dom_sf"/>
</dbReference>
<reference evidence="8 9" key="1">
    <citation type="submission" date="2023-12" db="EMBL/GenBank/DDBJ databases">
        <title>Genome sequencing and assembly of bacterial species from a model synthetic community.</title>
        <authorList>
            <person name="Hogle S.L."/>
        </authorList>
    </citation>
    <scope>NUCLEOTIDE SEQUENCE [LARGE SCALE GENOMIC DNA]</scope>
    <source>
        <strain evidence="8 9">HAMBI_3031</strain>
    </source>
</reference>
<evidence type="ECO:0000259" key="6">
    <source>
        <dbReference type="Pfam" id="PF07980"/>
    </source>
</evidence>
<proteinExistence type="inferred from homology"/>
<dbReference type="CDD" id="cd08977">
    <property type="entry name" value="SusD"/>
    <property type="match status" value="1"/>
</dbReference>
<evidence type="ECO:0000256" key="4">
    <source>
        <dbReference type="ARBA" id="ARBA00023136"/>
    </source>
</evidence>
<keyword evidence="5" id="KW-0998">Cell outer membrane</keyword>
<sequence>MKKIIFYLSALLIMGLPSCKKWETEPKDRVLISDVFDPTDKEAIQAKAYLFGIYSLLPTGFNRINGDFLDAATDDAVPSSERSNVSFFTNGQLTAVNYPDNNWFNSYSLVRRCNVFLKNIDVVPVSDTLIKQYKAEARFLRAFSYFELLKRYGGIPLIGDEVLDLDSDINIARSSYADCVNYIASEVDAIKGDLPLGSKITTTDFGRANTEAALALKCRLYLYAASPLFNGGGVATDAQKKILTGYPDYDASRWDRVIQAAEEIISKGYYKLPAGTGTATYRNVFTTKINTDIIFSKQSANSTGLEAASAPVGYVAPAASNGRTSPTQDFLNAFPNQNGSPYEGNVTTLSQYQNRDPRLNAIIFYNGVQWLGRAVETFEGGRDKPNRPYQVQTKTSYYLRKFLGDFTNGTTYSNQSHNFPYFRYAEVLLNYAEALNETGRTEDAAKQVFLVRARAGITAGSNARYGIPAGINQDHLRQIIKNERRIELSFEEHRFWDIRRWKDIQNLPAQLTGLTLDNSSGSIVIAQKEIAPFKFELKNYYMPIPFSEIQKNSKLIQNEGYF</sequence>
<keyword evidence="3" id="KW-0732">Signal</keyword>
<comment type="similarity">
    <text evidence="2">Belongs to the SusD family.</text>
</comment>
<keyword evidence="9" id="KW-1185">Reference proteome</keyword>
<dbReference type="Proteomes" id="UP001325680">
    <property type="component" value="Chromosome"/>
</dbReference>
<organism evidence="8 9">
    <name type="scientific">Niabella yanshanensis</name>
    <dbReference type="NCBI Taxonomy" id="577386"/>
    <lineage>
        <taxon>Bacteria</taxon>
        <taxon>Pseudomonadati</taxon>
        <taxon>Bacteroidota</taxon>
        <taxon>Chitinophagia</taxon>
        <taxon>Chitinophagales</taxon>
        <taxon>Chitinophagaceae</taxon>
        <taxon>Niabella</taxon>
    </lineage>
</organism>
<dbReference type="RefSeq" id="WP_114791278.1">
    <property type="nucleotide sequence ID" value="NZ_CP139960.1"/>
</dbReference>
<evidence type="ECO:0000256" key="3">
    <source>
        <dbReference type="ARBA" id="ARBA00022729"/>
    </source>
</evidence>
<gene>
    <name evidence="8" type="ORF">U0035_00010</name>
</gene>
<dbReference type="Gene3D" id="1.25.40.390">
    <property type="match status" value="1"/>
</dbReference>
<accession>A0ABZ0W5I8</accession>
<keyword evidence="4" id="KW-0472">Membrane</keyword>
<evidence type="ECO:0000256" key="5">
    <source>
        <dbReference type="ARBA" id="ARBA00023237"/>
    </source>
</evidence>
<dbReference type="SUPFAM" id="SSF48452">
    <property type="entry name" value="TPR-like"/>
    <property type="match status" value="1"/>
</dbReference>
<evidence type="ECO:0000256" key="1">
    <source>
        <dbReference type="ARBA" id="ARBA00004442"/>
    </source>
</evidence>
<evidence type="ECO:0000313" key="9">
    <source>
        <dbReference type="Proteomes" id="UP001325680"/>
    </source>
</evidence>
<protein>
    <submittedName>
        <fullName evidence="8">RagB/SusD family nutrient uptake outer membrane protein</fullName>
    </submittedName>
</protein>
<dbReference type="Pfam" id="PF07980">
    <property type="entry name" value="SusD_RagB"/>
    <property type="match status" value="1"/>
</dbReference>